<dbReference type="EMBL" id="CP095072">
    <property type="protein sequence ID" value="UOQ47737.1"/>
    <property type="molecule type" value="Genomic_DNA"/>
</dbReference>
<proteinExistence type="predicted"/>
<name>A0ABY4ETI9_9BACI</name>
<gene>
    <name evidence="1" type="ORF">MUN88_17035</name>
</gene>
<sequence length="175" mass="19777">MAEEQEILFGTGDLFIVTEEDDGSGTMVEVETKIGLSNGEAALNIEYETVDVRGDKNNKLLKVFKTSENITFNAGIITYDLKEIGNFLDSKFTEDEVEGTRKLELGGDFKVNVNKLKFVHYKEDGKTITMTMHKATNVAGLEWTFNNEEATSFPFEFRLMHDSEKNNTVEIVEEI</sequence>
<organism evidence="1 2">
    <name type="scientific">Gracilibacillus caseinilyticus</name>
    <dbReference type="NCBI Taxonomy" id="2932256"/>
    <lineage>
        <taxon>Bacteria</taxon>
        <taxon>Bacillati</taxon>
        <taxon>Bacillota</taxon>
        <taxon>Bacilli</taxon>
        <taxon>Bacillales</taxon>
        <taxon>Bacillaceae</taxon>
        <taxon>Gracilibacillus</taxon>
    </lineage>
</organism>
<dbReference type="Proteomes" id="UP000831782">
    <property type="component" value="Chromosome"/>
</dbReference>
<reference evidence="1 2" key="1">
    <citation type="submission" date="2022-04" db="EMBL/GenBank/DDBJ databases">
        <title>Gracilibacillus sp. isolated from saltern.</title>
        <authorList>
            <person name="Won M."/>
            <person name="Lee C.-M."/>
            <person name="Woen H.-Y."/>
            <person name="Kwon S.-W."/>
        </authorList>
    </citation>
    <scope>NUCLEOTIDE SEQUENCE [LARGE SCALE GENOMIC DNA]</scope>
    <source>
        <strain evidence="1 2">SSWR10-1</strain>
    </source>
</reference>
<keyword evidence="2" id="KW-1185">Reference proteome</keyword>
<protein>
    <recommendedName>
        <fullName evidence="3">Phage tail protein</fullName>
    </recommendedName>
</protein>
<accession>A0ABY4ETI9</accession>
<evidence type="ECO:0008006" key="3">
    <source>
        <dbReference type="Google" id="ProtNLM"/>
    </source>
</evidence>
<dbReference type="RefSeq" id="WP_244717168.1">
    <property type="nucleotide sequence ID" value="NZ_CP095072.1"/>
</dbReference>
<evidence type="ECO:0000313" key="1">
    <source>
        <dbReference type="EMBL" id="UOQ47737.1"/>
    </source>
</evidence>
<evidence type="ECO:0000313" key="2">
    <source>
        <dbReference type="Proteomes" id="UP000831782"/>
    </source>
</evidence>